<dbReference type="InterPro" id="IPR013701">
    <property type="entry name" value="Lhr-like_DEAD/DEAH_assoc"/>
</dbReference>
<dbReference type="Pfam" id="PF00271">
    <property type="entry name" value="Helicase_C"/>
    <property type="match status" value="1"/>
</dbReference>
<sequence length="835" mass="91223">MPPVAPISVPGPDPELLPANIAGWFAHRGWTPHAHQLEMLRTAQRGDHTLLIAPTGGGKTLAGFLPSLIDLSERPREGLHTLYISPLKALAVDIARNLEQPVAELRLPIRVETRTGDTPEAKRRRQRAHPPQILMTTVESLALLLSYPEAATLFGTLRTVIVDELHALAGSKRGDLLALHLARLASLAPSARRVGLSATVAHPQALADYLALPNHPAAPTTPVGPRGVKIVRGAPGAPAEVGILLTMEIPWGGHMALQTMPDVYEQVKACGTTLIFVNTRAQAELVFQELWRVNADALPIALHHGSLSTEQRRKVEAAMARGALRAVVATSSLDLGIDWAAVDLVVQIGAPKGVSRLLQRIGRANHRIDLTSRALLVPANRFEVLECKAAIDAVHAGTLDGDPPRPGGLEVLAQHVVGTACAGPFDADHLFAEVTSCAPYAHLTRERFEQVMDFVATGGYALRAYERFQRLRRREDGLWQLANYQVARQYRLNVGTIVEEPTVKVRMSNGGSIGDVEEYFIQGLVPGDTFIFGGQLLRFVGMRDNAAIVVKGGQGQPKVPVYAGGRLPLTTHLADRVRAMLADPGQWRELPAEVAEWLRIQRYVSALPDRTGLLVETFPRGGKEFLVAYTFEGRNAHQTLGMLLTRRMERLGLHPLGFVATDYVLAIWSLSTATDMDALFAEDMLGDDLEEWMDESSMLRRTFQTVATIAGTLERRHPGEEKTKRQMTVSADLIYDVLRRHDPGHLLLQATRAEAAAGLTDVRRLADMLARVKGHIRHMALDRISPLAVPVLLEIGRVMVGGRADEVLLQEAAEELAAEALLPKTMRQGQGLLPF</sequence>
<reference evidence="12 13" key="1">
    <citation type="submission" date="2017-06" db="EMBL/GenBank/DDBJ databases">
        <title>Complete genome sequence of Nitrospirillum amazonense strain CBAmC, an endophytic nitrogen-fixing and plant growth-promoting bacterium, isolated from sugarcane.</title>
        <authorList>
            <person name="Schwab S."/>
            <person name="dos Santos Teixeira K.R."/>
            <person name="Simoes Araujo J.L."/>
            <person name="Soares Vidal M."/>
            <person name="Borges de Freitas H.R."/>
            <person name="Rivello Crivelaro A.L."/>
            <person name="Bueno de Camargo Nunes A."/>
            <person name="dos Santos C.M."/>
            <person name="Palmeira da Silva Rosa D."/>
            <person name="da Silva Padilha D."/>
            <person name="da Silva E."/>
            <person name="Araujo Terra L."/>
            <person name="Soares Mendes V."/>
            <person name="Farinelli L."/>
            <person name="Magalhaes Cruz L."/>
            <person name="Baldani J.I."/>
        </authorList>
    </citation>
    <scope>NUCLEOTIDE SEQUENCE [LARGE SCALE GENOMIC DNA]</scope>
    <source>
        <strain evidence="12 13">CBAmC</strain>
    </source>
</reference>
<dbReference type="Gene3D" id="3.40.50.300">
    <property type="entry name" value="P-loop containing nucleotide triphosphate hydrolases"/>
    <property type="match status" value="2"/>
</dbReference>
<keyword evidence="5" id="KW-0067">ATP-binding</keyword>
<dbReference type="SUPFAM" id="SSF52540">
    <property type="entry name" value="P-loop containing nucleoside triphosphate hydrolases"/>
    <property type="match status" value="1"/>
</dbReference>
<evidence type="ECO:0000256" key="7">
    <source>
        <dbReference type="ARBA" id="ARBA00023204"/>
    </source>
</evidence>
<dbReference type="PIRSF" id="PIRSF037307">
    <property type="entry name" value="Lhr-like_helic_prd"/>
    <property type="match status" value="1"/>
</dbReference>
<dbReference type="PANTHER" id="PTHR47962:SF3">
    <property type="entry name" value="LARGE ATP-DEPENDENT HELICASE-RELATED PROTEIN"/>
    <property type="match status" value="1"/>
</dbReference>
<evidence type="ECO:0000256" key="8">
    <source>
        <dbReference type="ARBA" id="ARBA00023235"/>
    </source>
</evidence>
<evidence type="ECO:0000256" key="1">
    <source>
        <dbReference type="ARBA" id="ARBA00022741"/>
    </source>
</evidence>
<name>A0A248JMZ3_9PROT</name>
<dbReference type="InterPro" id="IPR017170">
    <property type="entry name" value="Lhr-like"/>
</dbReference>
<keyword evidence="4" id="KW-0347">Helicase</keyword>
<dbReference type="InterPro" id="IPR011545">
    <property type="entry name" value="DEAD/DEAH_box_helicase_dom"/>
</dbReference>
<keyword evidence="8" id="KW-0413">Isomerase</keyword>
<dbReference type="Pfam" id="PF19306">
    <property type="entry name" value="WHD_Lhr"/>
    <property type="match status" value="1"/>
</dbReference>
<feature type="domain" description="Helicase C-terminal" evidence="11">
    <location>
        <begin position="262"/>
        <end position="410"/>
    </location>
</feature>
<keyword evidence="3" id="KW-0378">Hydrolase</keyword>
<dbReference type="GO" id="GO:0004386">
    <property type="term" value="F:helicase activity"/>
    <property type="evidence" value="ECO:0007669"/>
    <property type="project" value="UniProtKB-KW"/>
</dbReference>
<dbReference type="NCBIfam" id="TIGR04121">
    <property type="entry name" value="DEXH_lig_assoc"/>
    <property type="match status" value="1"/>
</dbReference>
<dbReference type="GO" id="GO:0003677">
    <property type="term" value="F:DNA binding"/>
    <property type="evidence" value="ECO:0007669"/>
    <property type="project" value="UniProtKB-KW"/>
</dbReference>
<dbReference type="Proteomes" id="UP000197153">
    <property type="component" value="Chromosome 1"/>
</dbReference>
<keyword evidence="7" id="KW-0234">DNA repair</keyword>
<dbReference type="GO" id="GO:0006281">
    <property type="term" value="P:DNA repair"/>
    <property type="evidence" value="ECO:0007669"/>
    <property type="project" value="UniProtKB-KW"/>
</dbReference>
<dbReference type="GO" id="GO:0016887">
    <property type="term" value="F:ATP hydrolysis activity"/>
    <property type="evidence" value="ECO:0007669"/>
    <property type="project" value="TreeGrafter"/>
</dbReference>
<dbReference type="Pfam" id="PF00270">
    <property type="entry name" value="DEAD"/>
    <property type="match status" value="1"/>
</dbReference>
<evidence type="ECO:0000313" key="12">
    <source>
        <dbReference type="EMBL" id="ASG20077.1"/>
    </source>
</evidence>
<dbReference type="InterPro" id="IPR026362">
    <property type="entry name" value="DEXH_lig_assoc"/>
</dbReference>
<dbReference type="GO" id="GO:0016874">
    <property type="term" value="F:ligase activity"/>
    <property type="evidence" value="ECO:0007669"/>
    <property type="project" value="UniProtKB-KW"/>
</dbReference>
<protein>
    <submittedName>
        <fullName evidence="12">DNA ligase-associated DEXH box helicase</fullName>
    </submittedName>
</protein>
<dbReference type="PROSITE" id="PS51194">
    <property type="entry name" value="HELICASE_CTER"/>
    <property type="match status" value="1"/>
</dbReference>
<dbReference type="SMART" id="SM00490">
    <property type="entry name" value="HELICc"/>
    <property type="match status" value="1"/>
</dbReference>
<keyword evidence="13" id="KW-1185">Reference proteome</keyword>
<organism evidence="12 13">
    <name type="scientific">Nitrospirillum viridazoti CBAmc</name>
    <dbReference type="NCBI Taxonomy" id="1441467"/>
    <lineage>
        <taxon>Bacteria</taxon>
        <taxon>Pseudomonadati</taxon>
        <taxon>Pseudomonadota</taxon>
        <taxon>Alphaproteobacteria</taxon>
        <taxon>Rhodospirillales</taxon>
        <taxon>Azospirillaceae</taxon>
        <taxon>Nitrospirillum</taxon>
        <taxon>Nitrospirillum viridazoti</taxon>
    </lineage>
</organism>
<dbReference type="InterPro" id="IPR045628">
    <property type="entry name" value="Lhr_WH_dom"/>
</dbReference>
<keyword evidence="2" id="KW-0227">DNA damage</keyword>
<evidence type="ECO:0000256" key="4">
    <source>
        <dbReference type="ARBA" id="ARBA00022806"/>
    </source>
</evidence>
<evidence type="ECO:0000313" key="13">
    <source>
        <dbReference type="Proteomes" id="UP000197153"/>
    </source>
</evidence>
<dbReference type="EMBL" id="CP022110">
    <property type="protein sequence ID" value="ASG20077.1"/>
    <property type="molecule type" value="Genomic_DNA"/>
</dbReference>
<evidence type="ECO:0000259" key="11">
    <source>
        <dbReference type="PROSITE" id="PS51194"/>
    </source>
</evidence>
<evidence type="ECO:0000256" key="2">
    <source>
        <dbReference type="ARBA" id="ARBA00022763"/>
    </source>
</evidence>
<keyword evidence="6" id="KW-0238">DNA-binding</keyword>
<dbReference type="Pfam" id="PF08494">
    <property type="entry name" value="DEAD_assoc"/>
    <property type="match status" value="1"/>
</dbReference>
<keyword evidence="1" id="KW-0547">Nucleotide-binding</keyword>
<evidence type="ECO:0000256" key="3">
    <source>
        <dbReference type="ARBA" id="ARBA00022801"/>
    </source>
</evidence>
<evidence type="ECO:0000256" key="5">
    <source>
        <dbReference type="ARBA" id="ARBA00022840"/>
    </source>
</evidence>
<dbReference type="SMART" id="SM00487">
    <property type="entry name" value="DEXDc"/>
    <property type="match status" value="1"/>
</dbReference>
<dbReference type="AlphaFoldDB" id="A0A248JMZ3"/>
<evidence type="ECO:0000256" key="6">
    <source>
        <dbReference type="ARBA" id="ARBA00023125"/>
    </source>
</evidence>
<dbReference type="CDD" id="cd18796">
    <property type="entry name" value="SF2_C_LHR"/>
    <property type="match status" value="1"/>
</dbReference>
<comment type="similarity">
    <text evidence="9">Belongs to the Lhr helicase family. Lhr-Core subfamily.</text>
</comment>
<accession>A0A248JMZ3</accession>
<proteinExistence type="inferred from homology"/>
<gene>
    <name evidence="12" type="ORF">Y958_03965</name>
</gene>
<feature type="domain" description="Helicase ATP-binding" evidence="10">
    <location>
        <begin position="40"/>
        <end position="218"/>
    </location>
</feature>
<evidence type="ECO:0000259" key="10">
    <source>
        <dbReference type="PROSITE" id="PS51192"/>
    </source>
</evidence>
<dbReference type="InterPro" id="IPR052511">
    <property type="entry name" value="ATP-dep_Helicase"/>
</dbReference>
<dbReference type="GO" id="GO:0005524">
    <property type="term" value="F:ATP binding"/>
    <property type="evidence" value="ECO:0007669"/>
    <property type="project" value="UniProtKB-KW"/>
</dbReference>
<dbReference type="PANTHER" id="PTHR47962">
    <property type="entry name" value="ATP-DEPENDENT HELICASE LHR-RELATED-RELATED"/>
    <property type="match status" value="1"/>
</dbReference>
<evidence type="ECO:0000256" key="9">
    <source>
        <dbReference type="ARBA" id="ARBA00093467"/>
    </source>
</evidence>
<dbReference type="InterPro" id="IPR014001">
    <property type="entry name" value="Helicase_ATP-bd"/>
</dbReference>
<dbReference type="InterPro" id="IPR001650">
    <property type="entry name" value="Helicase_C-like"/>
</dbReference>
<keyword evidence="12" id="KW-0436">Ligase</keyword>
<dbReference type="PROSITE" id="PS51192">
    <property type="entry name" value="HELICASE_ATP_BIND_1"/>
    <property type="match status" value="1"/>
</dbReference>
<dbReference type="InterPro" id="IPR027417">
    <property type="entry name" value="P-loop_NTPase"/>
</dbReference>
<dbReference type="KEGG" id="nao:Y958_03965"/>